<dbReference type="Proteomes" id="UP000656813">
    <property type="component" value="Unassembled WGS sequence"/>
</dbReference>
<dbReference type="InterPro" id="IPR006300">
    <property type="entry name" value="FlgB"/>
</dbReference>
<evidence type="ECO:0000313" key="8">
    <source>
        <dbReference type="EMBL" id="GGH82265.1"/>
    </source>
</evidence>
<dbReference type="RefSeq" id="WP_188497397.1">
    <property type="nucleotide sequence ID" value="NZ_BMFV01000014.1"/>
</dbReference>
<comment type="subunit">
    <text evidence="6">The basal body constitutes a major portion of the flagellar organelle and consists of a number of rings mounted on a central rod.</text>
</comment>
<dbReference type="EMBL" id="BMFV01000014">
    <property type="protein sequence ID" value="GGH82265.1"/>
    <property type="molecule type" value="Genomic_DNA"/>
</dbReference>
<keyword evidence="4 6" id="KW-0975">Bacterial flagellum</keyword>
<keyword evidence="8" id="KW-0969">Cilium</keyword>
<name>A0A8J2ZWQ2_9BACL</name>
<dbReference type="NCBIfam" id="TIGR01396">
    <property type="entry name" value="FlgB"/>
    <property type="match status" value="1"/>
</dbReference>
<evidence type="ECO:0000256" key="2">
    <source>
        <dbReference type="ARBA" id="ARBA00009677"/>
    </source>
</evidence>
<dbReference type="AlphaFoldDB" id="A0A8J2ZWQ2"/>
<gene>
    <name evidence="8" type="primary">flgB</name>
    <name evidence="8" type="ORF">GCM10007096_21400</name>
</gene>
<evidence type="ECO:0000256" key="6">
    <source>
        <dbReference type="PIRNR" id="PIRNR002889"/>
    </source>
</evidence>
<keyword evidence="8" id="KW-0966">Cell projection</keyword>
<evidence type="ECO:0000256" key="3">
    <source>
        <dbReference type="ARBA" id="ARBA00014376"/>
    </source>
</evidence>
<protein>
    <recommendedName>
        <fullName evidence="3 6">Flagellar basal body rod protein FlgB</fullName>
    </recommendedName>
</protein>
<keyword evidence="8" id="KW-0282">Flagellum</keyword>
<comment type="function">
    <text evidence="5 6">Structural component of flagellum, the bacterial motility apparatus. Part of the rod structure of flagellar basal body.</text>
</comment>
<reference evidence="8" key="2">
    <citation type="submission" date="2020-09" db="EMBL/GenBank/DDBJ databases">
        <authorList>
            <person name="Sun Q."/>
            <person name="Zhou Y."/>
        </authorList>
    </citation>
    <scope>NUCLEOTIDE SEQUENCE</scope>
    <source>
        <strain evidence="8">CGMCC 1.12777</strain>
    </source>
</reference>
<evidence type="ECO:0000313" key="9">
    <source>
        <dbReference type="Proteomes" id="UP000656813"/>
    </source>
</evidence>
<dbReference type="InterPro" id="IPR001444">
    <property type="entry name" value="Flag_bb_rod_N"/>
</dbReference>
<comment type="caution">
    <text evidence="8">The sequence shown here is derived from an EMBL/GenBank/DDBJ whole genome shotgun (WGS) entry which is preliminary data.</text>
</comment>
<keyword evidence="9" id="KW-1185">Reference proteome</keyword>
<dbReference type="PANTHER" id="PTHR30435:SF12">
    <property type="entry name" value="FLAGELLAR BASAL BODY ROD PROTEIN FLGB"/>
    <property type="match status" value="1"/>
</dbReference>
<feature type="domain" description="Flagellar basal body rod protein N-terminal" evidence="7">
    <location>
        <begin position="12"/>
        <end position="39"/>
    </location>
</feature>
<dbReference type="GO" id="GO:0071978">
    <property type="term" value="P:bacterial-type flagellum-dependent swarming motility"/>
    <property type="evidence" value="ECO:0007669"/>
    <property type="project" value="TreeGrafter"/>
</dbReference>
<comment type="similarity">
    <text evidence="2 6">Belongs to the flagella basal body rod proteins family.</text>
</comment>
<dbReference type="PANTHER" id="PTHR30435">
    <property type="entry name" value="FLAGELLAR PROTEIN"/>
    <property type="match status" value="1"/>
</dbReference>
<sequence>MAILNLSSIGNLQRALDQTSLSQNVISQNIANIDTPNYKAKKVVFGDVLQSAMTANRTDPRHFEFSNSGQSQIVVDRNSSIQNNGNNVDADEQMTELAKTQLQYQSYTEAISREFNKLNIVLGGGQ</sequence>
<evidence type="ECO:0000259" key="7">
    <source>
        <dbReference type="Pfam" id="PF00460"/>
    </source>
</evidence>
<dbReference type="Pfam" id="PF00460">
    <property type="entry name" value="Flg_bb_rod"/>
    <property type="match status" value="1"/>
</dbReference>
<proteinExistence type="inferred from homology"/>
<evidence type="ECO:0000256" key="4">
    <source>
        <dbReference type="ARBA" id="ARBA00023143"/>
    </source>
</evidence>
<organism evidence="8 9">
    <name type="scientific">Pullulanibacillus pueri</name>
    <dbReference type="NCBI Taxonomy" id="1437324"/>
    <lineage>
        <taxon>Bacteria</taxon>
        <taxon>Bacillati</taxon>
        <taxon>Bacillota</taxon>
        <taxon>Bacilli</taxon>
        <taxon>Bacillales</taxon>
        <taxon>Sporolactobacillaceae</taxon>
        <taxon>Pullulanibacillus</taxon>
    </lineage>
</organism>
<dbReference type="GO" id="GO:0030694">
    <property type="term" value="C:bacterial-type flagellum basal body, rod"/>
    <property type="evidence" value="ECO:0007669"/>
    <property type="project" value="InterPro"/>
</dbReference>
<evidence type="ECO:0000256" key="5">
    <source>
        <dbReference type="ARBA" id="ARBA00024934"/>
    </source>
</evidence>
<evidence type="ECO:0000256" key="1">
    <source>
        <dbReference type="ARBA" id="ARBA00004117"/>
    </source>
</evidence>
<dbReference type="PIRSF" id="PIRSF002889">
    <property type="entry name" value="Rod_FlgB"/>
    <property type="match status" value="1"/>
</dbReference>
<reference evidence="8" key="1">
    <citation type="journal article" date="2014" name="Int. J. Syst. Evol. Microbiol.">
        <title>Complete genome sequence of Corynebacterium casei LMG S-19264T (=DSM 44701T), isolated from a smear-ripened cheese.</title>
        <authorList>
            <consortium name="US DOE Joint Genome Institute (JGI-PGF)"/>
            <person name="Walter F."/>
            <person name="Albersmeier A."/>
            <person name="Kalinowski J."/>
            <person name="Ruckert C."/>
        </authorList>
    </citation>
    <scope>NUCLEOTIDE SEQUENCE</scope>
    <source>
        <strain evidence="8">CGMCC 1.12777</strain>
    </source>
</reference>
<accession>A0A8J2ZWQ2</accession>
<comment type="subcellular location">
    <subcellularLocation>
        <location evidence="1 6">Bacterial flagellum basal body</location>
    </subcellularLocation>
</comment>